<keyword evidence="4" id="KW-1185">Reference proteome</keyword>
<dbReference type="Pfam" id="PF10531">
    <property type="entry name" value="SLBB"/>
    <property type="match status" value="1"/>
</dbReference>
<dbReference type="EMBL" id="LUKE01000001">
    <property type="protein sequence ID" value="KYG66111.1"/>
    <property type="molecule type" value="Genomic_DNA"/>
</dbReference>
<dbReference type="Gene3D" id="3.10.560.10">
    <property type="entry name" value="Outer membrane lipoprotein wza domain like"/>
    <property type="match status" value="1"/>
</dbReference>
<proteinExistence type="predicted"/>
<dbReference type="Proteomes" id="UP000075320">
    <property type="component" value="Unassembled WGS sequence"/>
</dbReference>
<dbReference type="AlphaFoldDB" id="A0A150WNN1"/>
<gene>
    <name evidence="3" type="ORF">AZI86_03340</name>
</gene>
<organism evidence="3 4">
    <name type="scientific">Bdellovibrio bacteriovorus</name>
    <dbReference type="NCBI Taxonomy" id="959"/>
    <lineage>
        <taxon>Bacteria</taxon>
        <taxon>Pseudomonadati</taxon>
        <taxon>Bdellovibrionota</taxon>
        <taxon>Bdellovibrionia</taxon>
        <taxon>Bdellovibrionales</taxon>
        <taxon>Pseudobdellovibrionaceae</taxon>
        <taxon>Bdellovibrio</taxon>
    </lineage>
</organism>
<protein>
    <recommendedName>
        <fullName evidence="2">Soluble ligand binding domain-containing protein</fullName>
    </recommendedName>
</protein>
<evidence type="ECO:0000313" key="3">
    <source>
        <dbReference type="EMBL" id="KYG66111.1"/>
    </source>
</evidence>
<sequence>MFVKFLRLTMAFVFAMMTCLTTAQAQDIGLLNDIKPPQQSAEYIYRSSPKESMINVQLLGAVGRPGIYYIPANTDLLKLITLAGGTTSGGDLGEILVRKMEPKTWANLESKAINEYQGAFEIDAEKLIKYGGARNLKLQQDDFIYVPPRTSWVSNETARGITVVSMILSIALTAILIDNNSRK</sequence>
<accession>A0A150WNN1</accession>
<feature type="domain" description="Soluble ligand binding" evidence="2">
    <location>
        <begin position="56"/>
        <end position="100"/>
    </location>
</feature>
<keyword evidence="1" id="KW-0732">Signal</keyword>
<evidence type="ECO:0000313" key="4">
    <source>
        <dbReference type="Proteomes" id="UP000075320"/>
    </source>
</evidence>
<name>A0A150WNN1_BDEBC</name>
<feature type="signal peptide" evidence="1">
    <location>
        <begin position="1"/>
        <end position="25"/>
    </location>
</feature>
<reference evidence="3 4" key="1">
    <citation type="submission" date="2016-03" db="EMBL/GenBank/DDBJ databases">
        <authorList>
            <person name="Ploux O."/>
        </authorList>
    </citation>
    <scope>NUCLEOTIDE SEQUENCE [LARGE SCALE GENOMIC DNA]</scope>
    <source>
        <strain evidence="3 4">R0</strain>
    </source>
</reference>
<evidence type="ECO:0000256" key="1">
    <source>
        <dbReference type="SAM" id="SignalP"/>
    </source>
</evidence>
<dbReference type="RefSeq" id="WP_061833677.1">
    <property type="nucleotide sequence ID" value="NZ_LUKE01000001.1"/>
</dbReference>
<feature type="chain" id="PRO_5007573345" description="Soluble ligand binding domain-containing protein" evidence="1">
    <location>
        <begin position="26"/>
        <end position="183"/>
    </location>
</feature>
<dbReference type="OrthoDB" id="5294358at2"/>
<evidence type="ECO:0000259" key="2">
    <source>
        <dbReference type="Pfam" id="PF10531"/>
    </source>
</evidence>
<comment type="caution">
    <text evidence="3">The sequence shown here is derived from an EMBL/GenBank/DDBJ whole genome shotgun (WGS) entry which is preliminary data.</text>
</comment>
<dbReference type="InterPro" id="IPR019554">
    <property type="entry name" value="Soluble_ligand-bd"/>
</dbReference>